<dbReference type="OrthoDB" id="3400345at2"/>
<dbReference type="Proteomes" id="UP000236732">
    <property type="component" value="Unassembled WGS sequence"/>
</dbReference>
<dbReference type="PRINTS" id="PR00111">
    <property type="entry name" value="ABHYDROLASE"/>
</dbReference>
<evidence type="ECO:0000313" key="3">
    <source>
        <dbReference type="Proteomes" id="UP000236732"/>
    </source>
</evidence>
<dbReference type="InterPro" id="IPR050266">
    <property type="entry name" value="AB_hydrolase_sf"/>
</dbReference>
<protein>
    <submittedName>
        <fullName evidence="2">Pimeloyl-ACP methyl ester carboxylesterase</fullName>
    </submittedName>
</protein>
<accession>A0A1H6B687</accession>
<dbReference type="InterPro" id="IPR000073">
    <property type="entry name" value="AB_hydrolase_1"/>
</dbReference>
<dbReference type="InterPro" id="IPR029058">
    <property type="entry name" value="AB_hydrolase_fold"/>
</dbReference>
<dbReference type="PANTHER" id="PTHR43798:SF24">
    <property type="entry name" value="CIS-3-ALKYL-4-ALKYLOXETAN-2-ONE DECARBOXYLASE"/>
    <property type="match status" value="1"/>
</dbReference>
<name>A0A1H6B687_9ACTN</name>
<keyword evidence="3" id="KW-1185">Reference proteome</keyword>
<evidence type="ECO:0000313" key="2">
    <source>
        <dbReference type="EMBL" id="SEG55905.1"/>
    </source>
</evidence>
<reference evidence="2 3" key="1">
    <citation type="submission" date="2016-10" db="EMBL/GenBank/DDBJ databases">
        <authorList>
            <person name="de Groot N.N."/>
        </authorList>
    </citation>
    <scope>NUCLEOTIDE SEQUENCE [LARGE SCALE GENOMIC DNA]</scope>
    <source>
        <strain evidence="2 3">CGMCC 4.7037</strain>
    </source>
</reference>
<dbReference type="PANTHER" id="PTHR43798">
    <property type="entry name" value="MONOACYLGLYCEROL LIPASE"/>
    <property type="match status" value="1"/>
</dbReference>
<proteinExistence type="predicted"/>
<evidence type="ECO:0000259" key="1">
    <source>
        <dbReference type="Pfam" id="PF00561"/>
    </source>
</evidence>
<dbReference type="GO" id="GO:0003824">
    <property type="term" value="F:catalytic activity"/>
    <property type="evidence" value="ECO:0007669"/>
    <property type="project" value="UniProtKB-ARBA"/>
</dbReference>
<dbReference type="RefSeq" id="WP_103955880.1">
    <property type="nucleotide sequence ID" value="NZ_FNVT01000003.1"/>
</dbReference>
<feature type="domain" description="AB hydrolase-1" evidence="1">
    <location>
        <begin position="16"/>
        <end position="250"/>
    </location>
</feature>
<organism evidence="2 3">
    <name type="scientific">Nonomuraea solani</name>
    <dbReference type="NCBI Taxonomy" id="1144553"/>
    <lineage>
        <taxon>Bacteria</taxon>
        <taxon>Bacillati</taxon>
        <taxon>Actinomycetota</taxon>
        <taxon>Actinomycetes</taxon>
        <taxon>Streptosporangiales</taxon>
        <taxon>Streptosporangiaceae</taxon>
        <taxon>Nonomuraea</taxon>
    </lineage>
</organism>
<gene>
    <name evidence="2" type="ORF">SAMN05444920_103161</name>
</gene>
<dbReference type="Gene3D" id="3.40.50.1820">
    <property type="entry name" value="alpha/beta hydrolase"/>
    <property type="match status" value="1"/>
</dbReference>
<dbReference type="EMBL" id="FNVT01000003">
    <property type="protein sequence ID" value="SEG55905.1"/>
    <property type="molecule type" value="Genomic_DNA"/>
</dbReference>
<dbReference type="SUPFAM" id="SSF53474">
    <property type="entry name" value="alpha/beta-Hydrolases"/>
    <property type="match status" value="1"/>
</dbReference>
<dbReference type="AlphaFoldDB" id="A0A1H6B687"/>
<sequence length="271" mass="29619">MDGISYVDVGQGPVALFVHGVGTSSYLWRDVVAELRGERRCVAIDLPLHGGSAVRDDLSIPALAEAVEELCEHLGLSDVDLVANDTGGAVAQVFAVRHRDRLRTLTLTNCDVHTNTPPEAFKPTVDLAARGELAPLIASVLDQPELVARTAYGDGYQRIDDPAALVEAYLRPIFAKPDGGCAFERLLTSIDAKDLIAIEPLLTVLTVPTLVVWGTDDPFFDLSWARWLRDTIPGVKEIVEIEGGRLFFPDERAAELVPHLRRFWAQETAQS</sequence>
<dbReference type="Pfam" id="PF00561">
    <property type="entry name" value="Abhydrolase_1"/>
    <property type="match status" value="1"/>
</dbReference>
<dbReference type="GO" id="GO:0016020">
    <property type="term" value="C:membrane"/>
    <property type="evidence" value="ECO:0007669"/>
    <property type="project" value="TreeGrafter"/>
</dbReference>